<keyword evidence="3" id="KW-0238">DNA-binding</keyword>
<comment type="subcellular location">
    <subcellularLocation>
        <location evidence="1">Nucleus</location>
    </subcellularLocation>
</comment>
<dbReference type="PROSITE" id="PS00028">
    <property type="entry name" value="ZINC_FINGER_C2H2_1"/>
    <property type="match status" value="1"/>
</dbReference>
<evidence type="ECO:0000259" key="10">
    <source>
        <dbReference type="PROSITE" id="PS50217"/>
    </source>
</evidence>
<proteinExistence type="predicted"/>
<evidence type="ECO:0000256" key="2">
    <source>
        <dbReference type="ARBA" id="ARBA00023015"/>
    </source>
</evidence>
<protein>
    <submittedName>
        <fullName evidence="12 13">Cyclic AMP-dependent transcription factor ATF-2 isoform X5</fullName>
    </submittedName>
</protein>
<keyword evidence="5" id="KW-0539">Nucleus</keyword>
<dbReference type="PANTHER" id="PTHR19304">
    <property type="entry name" value="CYCLIC-AMP RESPONSE ELEMENT BINDING PROTEIN"/>
    <property type="match status" value="1"/>
</dbReference>
<feature type="region of interest" description="Disordered" evidence="8">
    <location>
        <begin position="329"/>
        <end position="348"/>
    </location>
</feature>
<evidence type="ECO:0000259" key="9">
    <source>
        <dbReference type="PROSITE" id="PS50157"/>
    </source>
</evidence>
<feature type="domain" description="C2H2-type" evidence="9">
    <location>
        <begin position="5"/>
        <end position="28"/>
    </location>
</feature>
<keyword evidence="4" id="KW-0804">Transcription</keyword>
<dbReference type="PROSITE" id="PS50217">
    <property type="entry name" value="BZIP"/>
    <property type="match status" value="1"/>
</dbReference>
<dbReference type="PROSITE" id="PS00036">
    <property type="entry name" value="BZIP_BASIC"/>
    <property type="match status" value="1"/>
</dbReference>
<dbReference type="RefSeq" id="XP_065666084.1">
    <property type="nucleotide sequence ID" value="XM_065810012.1"/>
</dbReference>
<evidence type="ECO:0000256" key="6">
    <source>
        <dbReference type="PROSITE-ProRule" id="PRU00042"/>
    </source>
</evidence>
<dbReference type="RefSeq" id="XP_065666086.1">
    <property type="nucleotide sequence ID" value="XM_065810014.1"/>
</dbReference>
<reference evidence="12 13" key="1">
    <citation type="submission" date="2025-05" db="UniProtKB">
        <authorList>
            <consortium name="RefSeq"/>
        </authorList>
    </citation>
    <scope>IDENTIFICATION</scope>
</reference>
<dbReference type="Pfam" id="PF00170">
    <property type="entry name" value="bZIP_1"/>
    <property type="match status" value="1"/>
</dbReference>
<evidence type="ECO:0000313" key="13">
    <source>
        <dbReference type="RefSeq" id="XP_065666085.1"/>
    </source>
</evidence>
<sequence>MEKPFKCTKCSQCFANSDHLAVHKCQLHVKIPSVLFQPGSDQTPTPTRFMRTADAVDSQLFEEINPFDQDFSIASKNQQSSEANNEDISSINLKQQKGPLQTPNPIITSHNFTSVSSLTALPSSKKSLVLIKNEECVTADKNSSSKSILTNENIKNQENQSFLVHQEYQDLCLPKQLDQSEFSEQRDSHNLAGFSLLQQQINIQCSPSSITEQSSTSAQLNQHTSSTEVLRDHLYKLIKSGQIKIQFSSSPSSTKVQATIVGTIATKQSGTQSAVIQSSVNPIILSSLASTAATPLSIRNIAPSTNSFDSSVRSGVAKQKLRQVVQQSTFSNMDNNNSNNVINQRISISPSNQGKYKDIILEDEDSMKEGSESGGGKRRGRTSEELTPDEKRKKFLERNRAAASRCRQKRKVWVNQLEKKSDDLMQTNAELMNEINSLRSEVAQLKALLLAHKECPVTLHQKSVLERISSGGKKLAYVTVSDGQIIAIHPINELNGENEITSAEELASSALTNMGSISSNQP</sequence>
<evidence type="ECO:0000256" key="3">
    <source>
        <dbReference type="ARBA" id="ARBA00023125"/>
    </source>
</evidence>
<dbReference type="PROSITE" id="PS50157">
    <property type="entry name" value="ZINC_FINGER_C2H2_2"/>
    <property type="match status" value="1"/>
</dbReference>
<evidence type="ECO:0000256" key="4">
    <source>
        <dbReference type="ARBA" id="ARBA00023163"/>
    </source>
</evidence>
<keyword evidence="7" id="KW-0175">Coiled coil</keyword>
<organism evidence="11 13">
    <name type="scientific">Hydra vulgaris</name>
    <name type="common">Hydra</name>
    <name type="synonym">Hydra attenuata</name>
    <dbReference type="NCBI Taxonomy" id="6087"/>
    <lineage>
        <taxon>Eukaryota</taxon>
        <taxon>Metazoa</taxon>
        <taxon>Cnidaria</taxon>
        <taxon>Hydrozoa</taxon>
        <taxon>Hydroidolina</taxon>
        <taxon>Anthoathecata</taxon>
        <taxon>Aplanulata</taxon>
        <taxon>Hydridae</taxon>
        <taxon>Hydra</taxon>
    </lineage>
</organism>
<feature type="coiled-coil region" evidence="7">
    <location>
        <begin position="414"/>
        <end position="448"/>
    </location>
</feature>
<dbReference type="InterPro" id="IPR004827">
    <property type="entry name" value="bZIP"/>
</dbReference>
<evidence type="ECO:0000256" key="1">
    <source>
        <dbReference type="ARBA" id="ARBA00004123"/>
    </source>
</evidence>
<dbReference type="Proteomes" id="UP001652625">
    <property type="component" value="Chromosome 11"/>
</dbReference>
<accession>A0ABM4CVY7</accession>
<dbReference type="InterPro" id="IPR002112">
    <property type="entry name" value="Leuzip_Jun"/>
</dbReference>
<dbReference type="CDD" id="cd14687">
    <property type="entry name" value="bZIP_ATF2"/>
    <property type="match status" value="1"/>
</dbReference>
<evidence type="ECO:0000313" key="14">
    <source>
        <dbReference type="RefSeq" id="XP_065666086.1"/>
    </source>
</evidence>
<keyword evidence="6" id="KW-0479">Metal-binding</keyword>
<keyword evidence="6" id="KW-0862">Zinc</keyword>
<keyword evidence="6" id="KW-0863">Zinc-finger</keyword>
<dbReference type="InterPro" id="IPR013087">
    <property type="entry name" value="Znf_C2H2_type"/>
</dbReference>
<dbReference type="InterPro" id="IPR046347">
    <property type="entry name" value="bZIP_sf"/>
</dbReference>
<evidence type="ECO:0000313" key="12">
    <source>
        <dbReference type="RefSeq" id="XP_065666084.1"/>
    </source>
</evidence>
<feature type="domain" description="BZIP" evidence="10">
    <location>
        <begin position="389"/>
        <end position="452"/>
    </location>
</feature>
<dbReference type="InterPro" id="IPR051027">
    <property type="entry name" value="bZIP_transcription_factors"/>
</dbReference>
<gene>
    <name evidence="12 13 14" type="primary">LOC100213904</name>
</gene>
<evidence type="ECO:0000256" key="5">
    <source>
        <dbReference type="ARBA" id="ARBA00023242"/>
    </source>
</evidence>
<name>A0ABM4CVY7_HYDVU</name>
<dbReference type="SMART" id="SM00338">
    <property type="entry name" value="BRLZ"/>
    <property type="match status" value="1"/>
</dbReference>
<evidence type="ECO:0000256" key="8">
    <source>
        <dbReference type="SAM" id="MobiDB-lite"/>
    </source>
</evidence>
<evidence type="ECO:0000256" key="7">
    <source>
        <dbReference type="SAM" id="Coils"/>
    </source>
</evidence>
<dbReference type="Gene3D" id="1.20.5.170">
    <property type="match status" value="1"/>
</dbReference>
<dbReference type="PRINTS" id="PR00043">
    <property type="entry name" value="LEUZIPPRJUN"/>
</dbReference>
<evidence type="ECO:0000313" key="11">
    <source>
        <dbReference type="Proteomes" id="UP001652625"/>
    </source>
</evidence>
<keyword evidence="11" id="KW-1185">Reference proteome</keyword>
<dbReference type="GeneID" id="100213904"/>
<feature type="compositionally biased region" description="Basic and acidic residues" evidence="8">
    <location>
        <begin position="381"/>
        <end position="400"/>
    </location>
</feature>
<dbReference type="RefSeq" id="XP_065666085.1">
    <property type="nucleotide sequence ID" value="XM_065810013.1"/>
</dbReference>
<dbReference type="SUPFAM" id="SSF57959">
    <property type="entry name" value="Leucine zipper domain"/>
    <property type="match status" value="1"/>
</dbReference>
<feature type="region of interest" description="Disordered" evidence="8">
    <location>
        <begin position="361"/>
        <end position="401"/>
    </location>
</feature>
<keyword evidence="2" id="KW-0805">Transcription regulation</keyword>